<dbReference type="AlphaFoldDB" id="A0AB39HE50"/>
<accession>A0AB39HE50</accession>
<reference evidence="1" key="1">
    <citation type="submission" date="2024-07" db="EMBL/GenBank/DDBJ databases">
        <title>Genome Analysis of a Potential Novel Vibrio Species Secreting pH- and Thermo-stable Alginate Lyase and its Application in Producing Alginate Oligosaccharides.</title>
        <authorList>
            <person name="Huang H."/>
            <person name="Bao K."/>
        </authorList>
    </citation>
    <scope>NUCLEOTIDE SEQUENCE</scope>
    <source>
        <strain evidence="1">HB236076</strain>
    </source>
</reference>
<gene>
    <name evidence="1" type="ORF">AB0763_03465</name>
</gene>
<name>A0AB39HE50_9VIBR</name>
<organism evidence="1">
    <name type="scientific">Vibrio sp. HB236076</name>
    <dbReference type="NCBI Taxonomy" id="3232307"/>
    <lineage>
        <taxon>Bacteria</taxon>
        <taxon>Pseudomonadati</taxon>
        <taxon>Pseudomonadota</taxon>
        <taxon>Gammaproteobacteria</taxon>
        <taxon>Vibrionales</taxon>
        <taxon>Vibrionaceae</taxon>
        <taxon>Vibrio</taxon>
    </lineage>
</organism>
<dbReference type="RefSeq" id="WP_306101158.1">
    <property type="nucleotide sequence ID" value="NZ_CP162601.1"/>
</dbReference>
<dbReference type="EMBL" id="CP162601">
    <property type="protein sequence ID" value="XDK25717.1"/>
    <property type="molecule type" value="Genomic_DNA"/>
</dbReference>
<dbReference type="KEGG" id="vih:AB0763_03465"/>
<proteinExistence type="predicted"/>
<protein>
    <recommendedName>
        <fullName evidence="2">Transposase</fullName>
    </recommendedName>
</protein>
<evidence type="ECO:0000313" key="1">
    <source>
        <dbReference type="EMBL" id="XDK25717.1"/>
    </source>
</evidence>
<evidence type="ECO:0008006" key="2">
    <source>
        <dbReference type="Google" id="ProtNLM"/>
    </source>
</evidence>
<sequence>MSNIRWALKAFEVLNQGRLSSCRAQSLKVTRRLATIDDIDNHHWLCRQPVAE</sequence>